<dbReference type="GO" id="GO:0004361">
    <property type="term" value="F:glutaryl-CoA dehydrogenase activity"/>
    <property type="evidence" value="ECO:0007669"/>
    <property type="project" value="TreeGrafter"/>
</dbReference>
<evidence type="ECO:0000256" key="1">
    <source>
        <dbReference type="ARBA" id="ARBA00004173"/>
    </source>
</evidence>
<accession>A0A0L0F893</accession>
<dbReference type="RefSeq" id="XP_014146834.1">
    <property type="nucleotide sequence ID" value="XM_014291359.1"/>
</dbReference>
<evidence type="ECO:0000256" key="4">
    <source>
        <dbReference type="ARBA" id="ARBA00023128"/>
    </source>
</evidence>
<dbReference type="GO" id="GO:0050660">
    <property type="term" value="F:flavin adenine dinucleotide binding"/>
    <property type="evidence" value="ECO:0007669"/>
    <property type="project" value="InterPro"/>
</dbReference>
<dbReference type="GO" id="GO:0046949">
    <property type="term" value="P:fatty-acyl-CoA biosynthetic process"/>
    <property type="evidence" value="ECO:0007669"/>
    <property type="project" value="TreeGrafter"/>
</dbReference>
<sequence length="111" mass="12625">RIARPSANSVNSIPKHGTNSYLSRSRGMSSLAYNYTKFNWEDALNLDSQLTEDEKIMRDAAHNYCQDKLMPRVLMGNRNESKCVMATDVLLRETDKLDTMGLCRDTQDAGY</sequence>
<feature type="non-terminal residue" evidence="6">
    <location>
        <position position="1"/>
    </location>
</feature>
<dbReference type="GeneID" id="25915012"/>
<dbReference type="GO" id="GO:0005743">
    <property type="term" value="C:mitochondrial inner membrane"/>
    <property type="evidence" value="ECO:0007669"/>
    <property type="project" value="TreeGrafter"/>
</dbReference>
<evidence type="ECO:0000313" key="7">
    <source>
        <dbReference type="Proteomes" id="UP000054560"/>
    </source>
</evidence>
<protein>
    <submittedName>
        <fullName evidence="6">Uncharacterized protein</fullName>
    </submittedName>
</protein>
<dbReference type="EMBL" id="KQ246311">
    <property type="protein sequence ID" value="KNC72932.1"/>
    <property type="molecule type" value="Genomic_DNA"/>
</dbReference>
<keyword evidence="4" id="KW-0496">Mitochondrion</keyword>
<organism evidence="6 7">
    <name type="scientific">Sphaeroforma arctica JP610</name>
    <dbReference type="NCBI Taxonomy" id="667725"/>
    <lineage>
        <taxon>Eukaryota</taxon>
        <taxon>Ichthyosporea</taxon>
        <taxon>Ichthyophonida</taxon>
        <taxon>Sphaeroforma</taxon>
    </lineage>
</organism>
<dbReference type="Gene3D" id="1.10.540.10">
    <property type="entry name" value="Acyl-CoA dehydrogenase/oxidase, N-terminal domain"/>
    <property type="match status" value="1"/>
</dbReference>
<evidence type="ECO:0000256" key="3">
    <source>
        <dbReference type="ARBA" id="ARBA00023002"/>
    </source>
</evidence>
<feature type="region of interest" description="Disordered" evidence="5">
    <location>
        <begin position="1"/>
        <end position="21"/>
    </location>
</feature>
<name>A0A0L0F893_9EUKA</name>
<keyword evidence="2" id="KW-0809">Transit peptide</keyword>
<evidence type="ECO:0000313" key="6">
    <source>
        <dbReference type="EMBL" id="KNC72932.1"/>
    </source>
</evidence>
<dbReference type="InterPro" id="IPR052033">
    <property type="entry name" value="Glutaryl-CoA_DH_mitochondrial"/>
</dbReference>
<keyword evidence="7" id="KW-1185">Reference proteome</keyword>
<keyword evidence="3" id="KW-0560">Oxidoreductase</keyword>
<dbReference type="OrthoDB" id="435240at2759"/>
<dbReference type="STRING" id="667725.A0A0L0F893"/>
<comment type="subcellular location">
    <subcellularLocation>
        <location evidence="1">Mitochondrion</location>
    </subcellularLocation>
</comment>
<proteinExistence type="predicted"/>
<evidence type="ECO:0000256" key="2">
    <source>
        <dbReference type="ARBA" id="ARBA00022946"/>
    </source>
</evidence>
<dbReference type="AlphaFoldDB" id="A0A0L0F893"/>
<dbReference type="PANTHER" id="PTHR42807:SF1">
    <property type="entry name" value="GLUTARYL-COA DEHYDROGENASE, MITOCHONDRIAL"/>
    <property type="match status" value="1"/>
</dbReference>
<dbReference type="Proteomes" id="UP000054560">
    <property type="component" value="Unassembled WGS sequence"/>
</dbReference>
<dbReference type="eggNOG" id="KOG0138">
    <property type="taxonomic scope" value="Eukaryota"/>
</dbReference>
<dbReference type="PANTHER" id="PTHR42807">
    <property type="entry name" value="GLUTARYL-COA DEHYDROGENASE, MITOCHONDRIAL"/>
    <property type="match status" value="1"/>
</dbReference>
<dbReference type="InterPro" id="IPR037069">
    <property type="entry name" value="AcylCoA_DH/ox_N_sf"/>
</dbReference>
<reference evidence="6 7" key="1">
    <citation type="submission" date="2011-02" db="EMBL/GenBank/DDBJ databases">
        <title>The Genome Sequence of Sphaeroforma arctica JP610.</title>
        <authorList>
            <consortium name="The Broad Institute Genome Sequencing Platform"/>
            <person name="Russ C."/>
            <person name="Cuomo C."/>
            <person name="Young S.K."/>
            <person name="Zeng Q."/>
            <person name="Gargeya S."/>
            <person name="Alvarado L."/>
            <person name="Berlin A."/>
            <person name="Chapman S.B."/>
            <person name="Chen Z."/>
            <person name="Freedman E."/>
            <person name="Gellesch M."/>
            <person name="Goldberg J."/>
            <person name="Griggs A."/>
            <person name="Gujja S."/>
            <person name="Heilman E."/>
            <person name="Heiman D."/>
            <person name="Howarth C."/>
            <person name="Mehta T."/>
            <person name="Neiman D."/>
            <person name="Pearson M."/>
            <person name="Roberts A."/>
            <person name="Saif S."/>
            <person name="Shea T."/>
            <person name="Shenoy N."/>
            <person name="Sisk P."/>
            <person name="Stolte C."/>
            <person name="Sykes S."/>
            <person name="White J."/>
            <person name="Yandava C."/>
            <person name="Burger G."/>
            <person name="Gray M.W."/>
            <person name="Holland P.W.H."/>
            <person name="King N."/>
            <person name="Lang F.B.F."/>
            <person name="Roger A.J."/>
            <person name="Ruiz-Trillo I."/>
            <person name="Haas B."/>
            <person name="Nusbaum C."/>
            <person name="Birren B."/>
        </authorList>
    </citation>
    <scope>NUCLEOTIDE SEQUENCE [LARGE SCALE GENOMIC DNA]</scope>
    <source>
        <strain evidence="6 7">JP610</strain>
    </source>
</reference>
<evidence type="ECO:0000256" key="5">
    <source>
        <dbReference type="SAM" id="MobiDB-lite"/>
    </source>
</evidence>
<dbReference type="GO" id="GO:0000062">
    <property type="term" value="F:fatty-acyl-CoA binding"/>
    <property type="evidence" value="ECO:0007669"/>
    <property type="project" value="TreeGrafter"/>
</dbReference>
<dbReference type="GO" id="GO:0033539">
    <property type="term" value="P:fatty acid beta-oxidation using acyl-CoA dehydrogenase"/>
    <property type="evidence" value="ECO:0007669"/>
    <property type="project" value="TreeGrafter"/>
</dbReference>
<gene>
    <name evidence="6" type="ORF">SARC_14508</name>
</gene>